<comment type="caution">
    <text evidence="1">The sequence shown here is derived from an EMBL/GenBank/DDBJ whole genome shotgun (WGS) entry which is preliminary data.</text>
</comment>
<sequence>MKCMEQTSKIVDRDGAKNVLAKAKAKYPVKFFADGGLLEHYKIGVF</sequence>
<dbReference type="Proteomes" id="UP001293791">
    <property type="component" value="Unassembled WGS sequence"/>
</dbReference>
<organism evidence="1 2">
    <name type="scientific">Candidatus Cyrtobacter comes</name>
    <dbReference type="NCBI Taxonomy" id="675776"/>
    <lineage>
        <taxon>Bacteria</taxon>
        <taxon>Pseudomonadati</taxon>
        <taxon>Pseudomonadota</taxon>
        <taxon>Alphaproteobacteria</taxon>
        <taxon>Rickettsiales</taxon>
        <taxon>Candidatus Midichloriaceae</taxon>
        <taxon>Candidatus Cyrtobacter</taxon>
    </lineage>
</organism>
<evidence type="ECO:0000313" key="2">
    <source>
        <dbReference type="Proteomes" id="UP001293791"/>
    </source>
</evidence>
<accession>A0ABU5L8G6</accession>
<proteinExistence type="predicted"/>
<keyword evidence="2" id="KW-1185">Reference proteome</keyword>
<reference evidence="1 2" key="1">
    <citation type="submission" date="2023-02" db="EMBL/GenBank/DDBJ databases">
        <title>Host association and intracellularity evolved multiple times independently in the Rickettsiales.</title>
        <authorList>
            <person name="Castelli M."/>
            <person name="Nardi T."/>
            <person name="Gammuto L."/>
            <person name="Bellinzona G."/>
            <person name="Sabaneyeva E."/>
            <person name="Potekhin A."/>
            <person name="Serra V."/>
            <person name="Petroni G."/>
            <person name="Sassera D."/>
        </authorList>
    </citation>
    <scope>NUCLEOTIDE SEQUENCE [LARGE SCALE GENOMIC DNA]</scope>
    <source>
        <strain evidence="1 2">BOD18</strain>
    </source>
</reference>
<evidence type="ECO:0000313" key="1">
    <source>
        <dbReference type="EMBL" id="MDZ5762403.1"/>
    </source>
</evidence>
<protein>
    <submittedName>
        <fullName evidence="1">Uncharacterized protein</fullName>
    </submittedName>
</protein>
<name>A0ABU5L8G6_9RICK</name>
<dbReference type="EMBL" id="JARGYT010000045">
    <property type="protein sequence ID" value="MDZ5762403.1"/>
    <property type="molecule type" value="Genomic_DNA"/>
</dbReference>
<gene>
    <name evidence="1" type="ORF">Cyrtocomes_00783</name>
</gene>